<evidence type="ECO:0000313" key="1">
    <source>
        <dbReference type="EMBL" id="CAG7825852.1"/>
    </source>
</evidence>
<gene>
    <name evidence="1" type="ORF">AFUS01_LOCUS35938</name>
</gene>
<reference evidence="1" key="1">
    <citation type="submission" date="2021-06" db="EMBL/GenBank/DDBJ databases">
        <authorList>
            <person name="Hodson N. C."/>
            <person name="Mongue J. A."/>
            <person name="Jaron S. K."/>
        </authorList>
    </citation>
    <scope>NUCLEOTIDE SEQUENCE</scope>
</reference>
<protein>
    <submittedName>
        <fullName evidence="1">Uncharacterized protein</fullName>
    </submittedName>
</protein>
<sequence>MGVIGGNEFGEVWSNQREETLWAEKSCHVKIVIFHGWPDMQSLPMSKVLFFQVSISKVLGILPPSKHSTSGGHKGIN</sequence>
<dbReference type="AlphaFoldDB" id="A0A8J2PEA3"/>
<name>A0A8J2PEA3_9HEXA</name>
<keyword evidence="2" id="KW-1185">Reference proteome</keyword>
<evidence type="ECO:0000313" key="2">
    <source>
        <dbReference type="Proteomes" id="UP000708208"/>
    </source>
</evidence>
<organism evidence="1 2">
    <name type="scientific">Allacma fusca</name>
    <dbReference type="NCBI Taxonomy" id="39272"/>
    <lineage>
        <taxon>Eukaryota</taxon>
        <taxon>Metazoa</taxon>
        <taxon>Ecdysozoa</taxon>
        <taxon>Arthropoda</taxon>
        <taxon>Hexapoda</taxon>
        <taxon>Collembola</taxon>
        <taxon>Symphypleona</taxon>
        <taxon>Sminthuridae</taxon>
        <taxon>Allacma</taxon>
    </lineage>
</organism>
<proteinExistence type="predicted"/>
<comment type="caution">
    <text evidence="1">The sequence shown here is derived from an EMBL/GenBank/DDBJ whole genome shotgun (WGS) entry which is preliminary data.</text>
</comment>
<dbReference type="EMBL" id="CAJVCH010537710">
    <property type="protein sequence ID" value="CAG7825852.1"/>
    <property type="molecule type" value="Genomic_DNA"/>
</dbReference>
<accession>A0A8J2PEA3</accession>
<dbReference type="Proteomes" id="UP000708208">
    <property type="component" value="Unassembled WGS sequence"/>
</dbReference>